<evidence type="ECO:0000259" key="9">
    <source>
        <dbReference type="Pfam" id="PF02687"/>
    </source>
</evidence>
<accession>A0A081BQN0</accession>
<keyword evidence="3" id="KW-0813">Transport</keyword>
<feature type="transmembrane region" description="Helical" evidence="8">
    <location>
        <begin position="285"/>
        <end position="311"/>
    </location>
</feature>
<keyword evidence="6 8" id="KW-1133">Transmembrane helix</keyword>
<feature type="transmembrane region" description="Helical" evidence="8">
    <location>
        <begin position="30"/>
        <end position="57"/>
    </location>
</feature>
<feature type="transmembrane region" description="Helical" evidence="8">
    <location>
        <begin position="332"/>
        <end position="355"/>
    </location>
</feature>
<feature type="transmembrane region" description="Helical" evidence="8">
    <location>
        <begin position="381"/>
        <end position="403"/>
    </location>
</feature>
<keyword evidence="5 8" id="KW-0812">Transmembrane</keyword>
<evidence type="ECO:0000256" key="6">
    <source>
        <dbReference type="ARBA" id="ARBA00022989"/>
    </source>
</evidence>
<evidence type="ECO:0000313" key="12">
    <source>
        <dbReference type="Proteomes" id="UP000030700"/>
    </source>
</evidence>
<dbReference type="EMBL" id="DF820460">
    <property type="protein sequence ID" value="GAK53711.1"/>
    <property type="molecule type" value="Genomic_DNA"/>
</dbReference>
<protein>
    <submittedName>
        <fullName evidence="11">Lipoprotein releasing system, permease component</fullName>
    </submittedName>
</protein>
<evidence type="ECO:0000256" key="4">
    <source>
        <dbReference type="ARBA" id="ARBA00022475"/>
    </source>
</evidence>
<comment type="subcellular location">
    <subcellularLocation>
        <location evidence="1">Cell membrane</location>
        <topology evidence="1">Multi-pass membrane protein</topology>
    </subcellularLocation>
</comment>
<keyword evidence="7 8" id="KW-0472">Membrane</keyword>
<keyword evidence="4" id="KW-1003">Cell membrane</keyword>
<feature type="domain" description="MacB-like periplasmic core" evidence="10">
    <location>
        <begin position="36"/>
        <end position="257"/>
    </location>
</feature>
<feature type="domain" description="ABC3 transporter permease C-terminal" evidence="9">
    <location>
        <begin position="288"/>
        <end position="413"/>
    </location>
</feature>
<gene>
    <name evidence="11" type="ORF">U14_04984</name>
</gene>
<dbReference type="GO" id="GO:0098797">
    <property type="term" value="C:plasma membrane protein complex"/>
    <property type="evidence" value="ECO:0007669"/>
    <property type="project" value="TreeGrafter"/>
</dbReference>
<dbReference type="PANTHER" id="PTHR30489">
    <property type="entry name" value="LIPOPROTEIN-RELEASING SYSTEM TRANSMEMBRANE PROTEIN LOLE"/>
    <property type="match status" value="1"/>
</dbReference>
<name>A0A081BQN0_9BACT</name>
<proteinExistence type="inferred from homology"/>
<dbReference type="Pfam" id="PF12704">
    <property type="entry name" value="MacB_PCD"/>
    <property type="match status" value="1"/>
</dbReference>
<evidence type="ECO:0000256" key="5">
    <source>
        <dbReference type="ARBA" id="ARBA00022692"/>
    </source>
</evidence>
<evidence type="ECO:0000256" key="7">
    <source>
        <dbReference type="ARBA" id="ARBA00023136"/>
    </source>
</evidence>
<dbReference type="HOGENOM" id="CLU_000604_8_1_0"/>
<dbReference type="InterPro" id="IPR051447">
    <property type="entry name" value="Lipoprotein-release_system"/>
</dbReference>
<evidence type="ECO:0000256" key="3">
    <source>
        <dbReference type="ARBA" id="ARBA00022448"/>
    </source>
</evidence>
<evidence type="ECO:0000259" key="10">
    <source>
        <dbReference type="Pfam" id="PF12704"/>
    </source>
</evidence>
<dbReference type="InterPro" id="IPR025857">
    <property type="entry name" value="MacB_PCD"/>
</dbReference>
<keyword evidence="11" id="KW-0449">Lipoprotein</keyword>
<evidence type="ECO:0000256" key="2">
    <source>
        <dbReference type="ARBA" id="ARBA00005236"/>
    </source>
</evidence>
<dbReference type="GO" id="GO:0044874">
    <property type="term" value="P:lipoprotein localization to outer membrane"/>
    <property type="evidence" value="ECO:0007669"/>
    <property type="project" value="TreeGrafter"/>
</dbReference>
<dbReference type="Pfam" id="PF02687">
    <property type="entry name" value="FtsX"/>
    <property type="match status" value="1"/>
</dbReference>
<reference evidence="11" key="1">
    <citation type="journal article" date="2015" name="PeerJ">
        <title>First genomic representation of candidate bacterial phylum KSB3 points to enhanced environmental sensing as a trigger of wastewater bulking.</title>
        <authorList>
            <person name="Sekiguchi Y."/>
            <person name="Ohashi A."/>
            <person name="Parks D.H."/>
            <person name="Yamauchi T."/>
            <person name="Tyson G.W."/>
            <person name="Hugenholtz P."/>
        </authorList>
    </citation>
    <scope>NUCLEOTIDE SEQUENCE [LARGE SCALE GENOMIC DNA]</scope>
</reference>
<dbReference type="Proteomes" id="UP000030700">
    <property type="component" value="Unassembled WGS sequence"/>
</dbReference>
<dbReference type="InterPro" id="IPR011925">
    <property type="entry name" value="LolCE_TM"/>
</dbReference>
<dbReference type="GO" id="GO:0042953">
    <property type="term" value="P:lipoprotein transport"/>
    <property type="evidence" value="ECO:0007669"/>
    <property type="project" value="InterPro"/>
</dbReference>
<sequence length="420" mass="46230">MNLLQKLFSPSGSYEAFISWRYLRSKRKGVFVSFITLISICGIMLGVTALIIVLAVMTGLSGELRDKILGTHSHIMIFERGGWIRNYAELLPKITRTSRVVGAAPFIFRQVMIQSDQTTAKAMVKGIDAQAEQTTSELGGHIIHGALDFLEPDASSPGRGILLGKELANTLGVTVGSTVTLIAPMQEASSRWPIPKQQMFQVSGIFDYGMYEYDSGLVYLSLAAAQEYFQTDHQVSGIEVKVDDIFVAGRVAEELQKTLGPVYSARDWADLNKNLFAIFALYKKAMFLMLTLMVVVACLNIASSLILMVMEKNRDIAILKTMGASATSIMKLFVMQGLFIGLTGTCAGCLLGFIICRIADTYHLIRLEGGVYYLNYLPFRIMPLDFTLVAVSSLVICFFATIYPARQAAKLDPAVALRCE</sequence>
<evidence type="ECO:0000313" key="11">
    <source>
        <dbReference type="EMBL" id="GAK53711.1"/>
    </source>
</evidence>
<keyword evidence="12" id="KW-1185">Reference proteome</keyword>
<organism evidence="11">
    <name type="scientific">Candidatus Moduliflexus flocculans</name>
    <dbReference type="NCBI Taxonomy" id="1499966"/>
    <lineage>
        <taxon>Bacteria</taxon>
        <taxon>Candidatus Moduliflexota</taxon>
        <taxon>Candidatus Moduliflexia</taxon>
        <taxon>Candidatus Moduliflexales</taxon>
        <taxon>Candidatus Moduliflexaceae</taxon>
    </lineage>
</organism>
<comment type="similarity">
    <text evidence="2">Belongs to the ABC-4 integral membrane protein family. LolC/E subfamily.</text>
</comment>
<dbReference type="InterPro" id="IPR003838">
    <property type="entry name" value="ABC3_permease_C"/>
</dbReference>
<evidence type="ECO:0000256" key="1">
    <source>
        <dbReference type="ARBA" id="ARBA00004651"/>
    </source>
</evidence>
<dbReference type="STRING" id="1499966.U14_04984"/>
<dbReference type="NCBIfam" id="TIGR02212">
    <property type="entry name" value="lolCE"/>
    <property type="match status" value="1"/>
</dbReference>
<dbReference type="PANTHER" id="PTHR30489:SF0">
    <property type="entry name" value="LIPOPROTEIN-RELEASING SYSTEM TRANSMEMBRANE PROTEIN LOLE"/>
    <property type="match status" value="1"/>
</dbReference>
<evidence type="ECO:0000256" key="8">
    <source>
        <dbReference type="SAM" id="Phobius"/>
    </source>
</evidence>
<dbReference type="AlphaFoldDB" id="A0A081BQN0"/>